<keyword evidence="3" id="KW-0646">Protease inhibitor</keyword>
<name>A0ABQ9ZU89_9CRUS</name>
<dbReference type="InterPro" id="IPR036058">
    <property type="entry name" value="Kazal_dom_sf"/>
</dbReference>
<comment type="subcellular location">
    <subcellularLocation>
        <location evidence="1">Secreted</location>
    </subcellularLocation>
</comment>
<dbReference type="SMART" id="SM00280">
    <property type="entry name" value="KAZAL"/>
    <property type="match status" value="2"/>
</dbReference>
<keyword evidence="8" id="KW-1185">Reference proteome</keyword>
<dbReference type="PANTHER" id="PTHR21312:SF28">
    <property type="entry name" value="OVOINHIBITOR-RELATED"/>
    <property type="match status" value="1"/>
</dbReference>
<evidence type="ECO:0000256" key="3">
    <source>
        <dbReference type="ARBA" id="ARBA00022690"/>
    </source>
</evidence>
<proteinExistence type="predicted"/>
<dbReference type="InterPro" id="IPR002350">
    <property type="entry name" value="Kazal_dom"/>
</dbReference>
<keyword evidence="2" id="KW-0964">Secreted</keyword>
<organism evidence="7 8">
    <name type="scientific">Daphnia magna</name>
    <dbReference type="NCBI Taxonomy" id="35525"/>
    <lineage>
        <taxon>Eukaryota</taxon>
        <taxon>Metazoa</taxon>
        <taxon>Ecdysozoa</taxon>
        <taxon>Arthropoda</taxon>
        <taxon>Crustacea</taxon>
        <taxon>Branchiopoda</taxon>
        <taxon>Diplostraca</taxon>
        <taxon>Cladocera</taxon>
        <taxon>Anomopoda</taxon>
        <taxon>Daphniidae</taxon>
        <taxon>Daphnia</taxon>
    </lineage>
</organism>
<feature type="domain" description="Kazal-like" evidence="6">
    <location>
        <begin position="26"/>
        <end position="79"/>
    </location>
</feature>
<feature type="signal peptide" evidence="5">
    <location>
        <begin position="1"/>
        <end position="26"/>
    </location>
</feature>
<dbReference type="EMBL" id="JAOYFB010000005">
    <property type="protein sequence ID" value="KAK4016482.1"/>
    <property type="molecule type" value="Genomic_DNA"/>
</dbReference>
<dbReference type="Proteomes" id="UP001234178">
    <property type="component" value="Unassembled WGS sequence"/>
</dbReference>
<keyword evidence="5" id="KW-0732">Signal</keyword>
<evidence type="ECO:0000313" key="7">
    <source>
        <dbReference type="EMBL" id="KAK4016482.1"/>
    </source>
</evidence>
<evidence type="ECO:0000256" key="4">
    <source>
        <dbReference type="ARBA" id="ARBA00023157"/>
    </source>
</evidence>
<reference evidence="7 8" key="1">
    <citation type="journal article" date="2023" name="Nucleic Acids Res.">
        <title>The hologenome of Daphnia magna reveals possible DNA methylation and microbiome-mediated evolution of the host genome.</title>
        <authorList>
            <person name="Chaturvedi A."/>
            <person name="Li X."/>
            <person name="Dhandapani V."/>
            <person name="Marshall H."/>
            <person name="Kissane S."/>
            <person name="Cuenca-Cambronero M."/>
            <person name="Asole G."/>
            <person name="Calvet F."/>
            <person name="Ruiz-Romero M."/>
            <person name="Marangio P."/>
            <person name="Guigo R."/>
            <person name="Rago D."/>
            <person name="Mirbahai L."/>
            <person name="Eastwood N."/>
            <person name="Colbourne J.K."/>
            <person name="Zhou J."/>
            <person name="Mallon E."/>
            <person name="Orsini L."/>
        </authorList>
    </citation>
    <scope>NUCLEOTIDE SEQUENCE [LARGE SCALE GENOMIC DNA]</scope>
    <source>
        <strain evidence="7">LRV0_1</strain>
    </source>
</reference>
<dbReference type="PROSITE" id="PS51465">
    <property type="entry name" value="KAZAL_2"/>
    <property type="match status" value="2"/>
</dbReference>
<feature type="domain" description="Kazal-like" evidence="6">
    <location>
        <begin position="91"/>
        <end position="147"/>
    </location>
</feature>
<feature type="chain" id="PRO_5046183601" description="Kazal-like domain-containing protein" evidence="5">
    <location>
        <begin position="27"/>
        <end position="147"/>
    </location>
</feature>
<dbReference type="PANTHER" id="PTHR21312">
    <property type="entry name" value="SERINE PROTEASE INHIBITOR"/>
    <property type="match status" value="1"/>
</dbReference>
<gene>
    <name evidence="7" type="ORF">OUZ56_031438</name>
</gene>
<protein>
    <recommendedName>
        <fullName evidence="6">Kazal-like domain-containing protein</fullName>
    </recommendedName>
</protein>
<comment type="caution">
    <text evidence="7">The sequence shown here is derived from an EMBL/GenBank/DDBJ whole genome shotgun (WGS) entry which is preliminary data.</text>
</comment>
<accession>A0ABQ9ZU89</accession>
<evidence type="ECO:0000313" key="8">
    <source>
        <dbReference type="Proteomes" id="UP001234178"/>
    </source>
</evidence>
<sequence>MALFNAAVLSAVFALCILSHERGVDGSENNQKNSHVACPLNYRPVCGSDGKIYSNQCLLDAKSMDGSVINKAYDGECNLDQKEYRPRCSPDENPIVCGCPCGIRCTDVFTPVCGTDGKTYRNECQLAVTNPCADIPVRKCYDGECRS</sequence>
<dbReference type="CDD" id="cd00104">
    <property type="entry name" value="KAZAL_FS"/>
    <property type="match status" value="1"/>
</dbReference>
<evidence type="ECO:0000259" key="6">
    <source>
        <dbReference type="PROSITE" id="PS51465"/>
    </source>
</evidence>
<evidence type="ECO:0000256" key="2">
    <source>
        <dbReference type="ARBA" id="ARBA00022525"/>
    </source>
</evidence>
<dbReference type="Pfam" id="PF00050">
    <property type="entry name" value="Kazal_1"/>
    <property type="match status" value="2"/>
</dbReference>
<keyword evidence="4" id="KW-1015">Disulfide bond</keyword>
<dbReference type="Gene3D" id="3.30.60.30">
    <property type="match status" value="2"/>
</dbReference>
<dbReference type="SUPFAM" id="SSF100895">
    <property type="entry name" value="Kazal-type serine protease inhibitors"/>
    <property type="match status" value="2"/>
</dbReference>
<evidence type="ECO:0000256" key="5">
    <source>
        <dbReference type="SAM" id="SignalP"/>
    </source>
</evidence>
<evidence type="ECO:0000256" key="1">
    <source>
        <dbReference type="ARBA" id="ARBA00004613"/>
    </source>
</evidence>